<evidence type="ECO:0000256" key="1">
    <source>
        <dbReference type="SAM" id="Coils"/>
    </source>
</evidence>
<reference evidence="2 3" key="1">
    <citation type="submission" date="2021-03" db="EMBL/GenBank/DDBJ databases">
        <title>Genomic Encyclopedia of Type Strains, Phase IV (KMG-IV): sequencing the most valuable type-strain genomes for metagenomic binning, comparative biology and taxonomic classification.</title>
        <authorList>
            <person name="Goeker M."/>
        </authorList>
    </citation>
    <scope>NUCLEOTIDE SEQUENCE [LARGE SCALE GENOMIC DNA]</scope>
    <source>
        <strain evidence="2 3">DSM 27563</strain>
    </source>
</reference>
<comment type="caution">
    <text evidence="2">The sequence shown here is derived from an EMBL/GenBank/DDBJ whole genome shotgun (WGS) entry which is preliminary data.</text>
</comment>
<dbReference type="RefSeq" id="WP_210060062.1">
    <property type="nucleotide sequence ID" value="NZ_JAGGLJ010000002.1"/>
</dbReference>
<proteinExistence type="predicted"/>
<keyword evidence="1" id="KW-0175">Coiled coil</keyword>
<sequence>MKNKIKNLLLIVVIIAILPSFKFISSPNIYLNSSEIKDKNEIIVDNNQVMISKELLSNIWKLNNKFYNNQISFSEDNEEYYSGIDFTLDDNFIWFVEIASYTKNPPRRINNKIYFPIEIVEEQNKEFNLLKDYKNNSINIYYKQEENMPKSFAKYEDAKISSDLENYFYIKRLNNYLSNSIDAMNYIFYNMKNSEDIYTIVLSLSDAAKTIEHNKYEIDSLNADFKYGEDINKWKYISKDIVEIIDSEFYPFFDSNNLDLEKLENLIFRLNEKNKELNKEFKLIESKI</sequence>
<accession>A0ABS4KAF8</accession>
<evidence type="ECO:0000313" key="2">
    <source>
        <dbReference type="EMBL" id="MBP2024753.1"/>
    </source>
</evidence>
<dbReference type="Proteomes" id="UP001519306">
    <property type="component" value="Unassembled WGS sequence"/>
</dbReference>
<dbReference type="EMBL" id="JAGGLJ010000002">
    <property type="protein sequence ID" value="MBP2024753.1"/>
    <property type="molecule type" value="Genomic_DNA"/>
</dbReference>
<keyword evidence="3" id="KW-1185">Reference proteome</keyword>
<organism evidence="2 3">
    <name type="scientific">Peptoniphilus stercorisuis</name>
    <dbReference type="NCBI Taxonomy" id="1436965"/>
    <lineage>
        <taxon>Bacteria</taxon>
        <taxon>Bacillati</taxon>
        <taxon>Bacillota</taxon>
        <taxon>Tissierellia</taxon>
        <taxon>Tissierellales</taxon>
        <taxon>Peptoniphilaceae</taxon>
        <taxon>Peptoniphilus</taxon>
    </lineage>
</organism>
<name>A0ABS4KAF8_9FIRM</name>
<evidence type="ECO:0000313" key="3">
    <source>
        <dbReference type="Proteomes" id="UP001519306"/>
    </source>
</evidence>
<protein>
    <submittedName>
        <fullName evidence="2">Uncharacterized protein</fullName>
    </submittedName>
</protein>
<gene>
    <name evidence="2" type="ORF">J2Z71_000269</name>
</gene>
<feature type="coiled-coil region" evidence="1">
    <location>
        <begin position="260"/>
        <end position="287"/>
    </location>
</feature>